<dbReference type="SUPFAM" id="SSF53790">
    <property type="entry name" value="Tetrapyrrole methylase"/>
    <property type="match status" value="1"/>
</dbReference>
<organism evidence="3 4">
    <name type="scientific">Clostridium thermopalmarium DSM 5974</name>
    <dbReference type="NCBI Taxonomy" id="1121340"/>
    <lineage>
        <taxon>Bacteria</taxon>
        <taxon>Bacillati</taxon>
        <taxon>Bacillota</taxon>
        <taxon>Clostridia</taxon>
        <taxon>Eubacteriales</taxon>
        <taxon>Clostridiaceae</taxon>
        <taxon>Clostridium</taxon>
    </lineage>
</organism>
<dbReference type="Pfam" id="PF03819">
    <property type="entry name" value="MazG"/>
    <property type="match status" value="2"/>
</dbReference>
<dbReference type="AlphaFoldDB" id="A0A2T0AT40"/>
<protein>
    <submittedName>
        <fullName evidence="3">Nucleoside triphosphate pyrophosphohydrolase</fullName>
        <ecNumber evidence="3">3.6.1.8</ecNumber>
    </submittedName>
</protein>
<dbReference type="Gene3D" id="3.40.1010.10">
    <property type="entry name" value="Cobalt-precorrin-4 Transmethylase, Domain 1"/>
    <property type="match status" value="1"/>
</dbReference>
<reference evidence="3 4" key="1">
    <citation type="submission" date="2018-03" db="EMBL/GenBank/DDBJ databases">
        <title>Genome sequence of Clostridium thermopalmarium DSM 5974.</title>
        <authorList>
            <person name="Poehlein A."/>
            <person name="Daniel R."/>
        </authorList>
    </citation>
    <scope>NUCLEOTIDE SEQUENCE [LARGE SCALE GENOMIC DNA]</scope>
    <source>
        <strain evidence="3 4">DSM 5974</strain>
    </source>
</reference>
<dbReference type="GO" id="GO:0046081">
    <property type="term" value="P:dUTP catabolic process"/>
    <property type="evidence" value="ECO:0007669"/>
    <property type="project" value="TreeGrafter"/>
</dbReference>
<dbReference type="GO" id="GO:0006950">
    <property type="term" value="P:response to stress"/>
    <property type="evidence" value="ECO:0007669"/>
    <property type="project" value="UniProtKB-ARBA"/>
</dbReference>
<name>A0A2T0AT40_9CLOT</name>
<dbReference type="InterPro" id="IPR014777">
    <property type="entry name" value="4pyrrole_Mease_sub1"/>
</dbReference>
<dbReference type="CDD" id="cd11528">
    <property type="entry name" value="NTP-PPase_MazG_Nterm"/>
    <property type="match status" value="1"/>
</dbReference>
<dbReference type="GO" id="GO:0006203">
    <property type="term" value="P:dGTP catabolic process"/>
    <property type="evidence" value="ECO:0007669"/>
    <property type="project" value="TreeGrafter"/>
</dbReference>
<dbReference type="Proteomes" id="UP000239614">
    <property type="component" value="Unassembled WGS sequence"/>
</dbReference>
<accession>A0A2T0AT40</accession>
<dbReference type="InterPro" id="IPR004518">
    <property type="entry name" value="MazG-like_dom"/>
</dbReference>
<dbReference type="InterPro" id="IPR011551">
    <property type="entry name" value="NTP_PyrPHydrolase_MazG"/>
</dbReference>
<proteinExistence type="predicted"/>
<feature type="domain" description="NTP pyrophosphohydrolase MazG-like" evidence="2">
    <location>
        <begin position="251"/>
        <end position="324"/>
    </location>
</feature>
<dbReference type="InterPro" id="IPR035996">
    <property type="entry name" value="4pyrrol_Methylase_sf"/>
</dbReference>
<gene>
    <name evidence="3" type="primary">mazG</name>
    <name evidence="3" type="ORF">CPAL_12300</name>
</gene>
<dbReference type="OrthoDB" id="9808939at2"/>
<dbReference type="CDD" id="cd11723">
    <property type="entry name" value="YabN_N_like"/>
    <property type="match status" value="1"/>
</dbReference>
<dbReference type="Pfam" id="PF00590">
    <property type="entry name" value="TP_methylase"/>
    <property type="match status" value="1"/>
</dbReference>
<dbReference type="FunFam" id="1.10.287.1080:FF:000001">
    <property type="entry name" value="Nucleoside triphosphate pyrophosphohydrolase"/>
    <property type="match status" value="1"/>
</dbReference>
<comment type="caution">
    <text evidence="3">The sequence shown here is derived from an EMBL/GenBank/DDBJ whole genome shotgun (WGS) entry which is preliminary data.</text>
</comment>
<keyword evidence="4" id="KW-1185">Reference proteome</keyword>
<dbReference type="EMBL" id="PVXN01000028">
    <property type="protein sequence ID" value="PRR73345.1"/>
    <property type="molecule type" value="Genomic_DNA"/>
</dbReference>
<evidence type="ECO:0000259" key="1">
    <source>
        <dbReference type="Pfam" id="PF00590"/>
    </source>
</evidence>
<evidence type="ECO:0000259" key="2">
    <source>
        <dbReference type="Pfam" id="PF03819"/>
    </source>
</evidence>
<evidence type="ECO:0000313" key="4">
    <source>
        <dbReference type="Proteomes" id="UP000239614"/>
    </source>
</evidence>
<dbReference type="FunFam" id="1.10.287.1080:FF:000003">
    <property type="entry name" value="Nucleoside triphosphate pyrophosphohydrolase"/>
    <property type="match status" value="1"/>
</dbReference>
<dbReference type="InterPro" id="IPR035013">
    <property type="entry name" value="YabN_N"/>
</dbReference>
<evidence type="ECO:0000313" key="3">
    <source>
        <dbReference type="EMBL" id="PRR73345.1"/>
    </source>
</evidence>
<feature type="domain" description="Tetrapyrrole methylase" evidence="1">
    <location>
        <begin position="2"/>
        <end position="204"/>
    </location>
</feature>
<dbReference type="GO" id="GO:0046052">
    <property type="term" value="P:UTP catabolic process"/>
    <property type="evidence" value="ECO:0007669"/>
    <property type="project" value="TreeGrafter"/>
</dbReference>
<dbReference type="InterPro" id="IPR024180">
    <property type="entry name" value="Tetrapyrrole_Mease/MazG_pred"/>
</dbReference>
<dbReference type="InterPro" id="IPR048015">
    <property type="entry name" value="NTP-PPase_MazG-like_N"/>
</dbReference>
<dbReference type="GO" id="GO:0046076">
    <property type="term" value="P:dTTP catabolic process"/>
    <property type="evidence" value="ECO:0007669"/>
    <property type="project" value="TreeGrafter"/>
</dbReference>
<dbReference type="GO" id="GO:0046061">
    <property type="term" value="P:dATP catabolic process"/>
    <property type="evidence" value="ECO:0007669"/>
    <property type="project" value="TreeGrafter"/>
</dbReference>
<keyword evidence="3" id="KW-0378">Hydrolase</keyword>
<dbReference type="NCBIfam" id="TIGR00444">
    <property type="entry name" value="mazG"/>
    <property type="match status" value="1"/>
</dbReference>
<dbReference type="RefSeq" id="WP_106024283.1">
    <property type="nucleotide sequence ID" value="NZ_PVXN01000028.1"/>
</dbReference>
<dbReference type="NCBIfam" id="NF007113">
    <property type="entry name" value="PRK09562.1"/>
    <property type="match status" value="1"/>
</dbReference>
<dbReference type="CDD" id="cd11529">
    <property type="entry name" value="NTP-PPase_MazG_Cterm"/>
    <property type="match status" value="1"/>
</dbReference>
<dbReference type="SUPFAM" id="SSF101386">
    <property type="entry name" value="all-alpha NTP pyrophosphatases"/>
    <property type="match status" value="2"/>
</dbReference>
<dbReference type="InterPro" id="IPR048011">
    <property type="entry name" value="NTP-PPase_MazG-like_C"/>
</dbReference>
<dbReference type="GO" id="GO:0008168">
    <property type="term" value="F:methyltransferase activity"/>
    <property type="evidence" value="ECO:0007669"/>
    <property type="project" value="InterPro"/>
</dbReference>
<dbReference type="EC" id="3.6.1.8" evidence="3"/>
<dbReference type="Gene3D" id="1.10.287.1080">
    <property type="entry name" value="MazG-like"/>
    <property type="match status" value="2"/>
</dbReference>
<feature type="domain" description="NTP pyrophosphohydrolase MazG-like" evidence="2">
    <location>
        <begin position="391"/>
        <end position="449"/>
    </location>
</feature>
<dbReference type="PANTHER" id="PTHR30522">
    <property type="entry name" value="NUCLEOSIDE TRIPHOSPHATE PYROPHOSPHOHYDROLASE"/>
    <property type="match status" value="1"/>
</dbReference>
<dbReference type="GO" id="GO:0047693">
    <property type="term" value="F:ATP diphosphatase activity"/>
    <property type="evidence" value="ECO:0007669"/>
    <property type="project" value="UniProtKB-EC"/>
</dbReference>
<dbReference type="PIRSF" id="PIRSF002845">
    <property type="entry name" value="Ttrprl_mtas_MazG"/>
    <property type="match status" value="1"/>
</dbReference>
<sequence length="481" mass="55607">MIKVVGLGPGSKDAVTMGTFEVLKNSTNVYFRTEIHPNVEYLKSLGIKFESYDYKYESLESFDEVYEDIAKDLIEKHKKYGDIVYAVPGHPLVAEKSVSNLIELCKKENIEIDILPAISFIDALMESLKIDPISGIKVIDAFDMENQILDKRLGTIITQVYNKFIASEVKLKLLEYYSDDMEIYFVRAAGVKELESIRKIHIYELDRQDDIDHLTSIYVPKNLEGTKDFHDLLNVMETLRGEDGCPWDREQDHKSLKRYLIEECYEVLEAIDEEDEDKLIEELGDVLLQVVFHAQIGKEDGYFNINDVIKGICNKLIYRHPHVFGEAEVSNSKEVLVNWDDLKKKEKGLETYTEELKHIPKNLPALLRAEKVQKKASKVGFDWKDVKPALDKIIEELKEVKEVYNSKNKGKIIEEVGDLIFSCVNVARFLDIDPEDALNYTIDKFISRFEYIEKKAKEIGTKLTDMSLEDMDKLWEMSKKI</sequence>
<dbReference type="GO" id="GO:0046047">
    <property type="term" value="P:TTP catabolic process"/>
    <property type="evidence" value="ECO:0007669"/>
    <property type="project" value="TreeGrafter"/>
</dbReference>
<dbReference type="InterPro" id="IPR000878">
    <property type="entry name" value="4pyrrol_Mease"/>
</dbReference>
<dbReference type="PANTHER" id="PTHR30522:SF0">
    <property type="entry name" value="NUCLEOSIDE TRIPHOSPHATE PYROPHOSPHOHYDROLASE"/>
    <property type="match status" value="1"/>
</dbReference>